<evidence type="ECO:0000256" key="3">
    <source>
        <dbReference type="ARBA" id="ARBA00023315"/>
    </source>
</evidence>
<feature type="transmembrane region" description="Helical" evidence="4">
    <location>
        <begin position="254"/>
        <end position="279"/>
    </location>
</feature>
<keyword evidence="4" id="KW-0812">Transmembrane</keyword>
<dbReference type="OrthoDB" id="9806008at2"/>
<dbReference type="SMART" id="SM00563">
    <property type="entry name" value="PlsC"/>
    <property type="match status" value="1"/>
</dbReference>
<feature type="domain" description="Phospholipid/glycerol acyltransferase" evidence="5">
    <location>
        <begin position="35"/>
        <end position="161"/>
    </location>
</feature>
<keyword evidence="2 6" id="KW-0808">Transferase</keyword>
<evidence type="ECO:0000256" key="4">
    <source>
        <dbReference type="SAM" id="Phobius"/>
    </source>
</evidence>
<dbReference type="PANTHER" id="PTHR10434">
    <property type="entry name" value="1-ACYL-SN-GLYCEROL-3-PHOSPHATE ACYLTRANSFERASE"/>
    <property type="match status" value="1"/>
</dbReference>
<dbReference type="Proteomes" id="UP000236731">
    <property type="component" value="Unassembled WGS sequence"/>
</dbReference>
<dbReference type="InterPro" id="IPR002123">
    <property type="entry name" value="Plipid/glycerol_acylTrfase"/>
</dbReference>
<dbReference type="RefSeq" id="WP_103907299.1">
    <property type="nucleotide sequence ID" value="NZ_CP049246.1"/>
</dbReference>
<keyword evidence="7" id="KW-1185">Reference proteome</keyword>
<feature type="transmembrane region" description="Helical" evidence="4">
    <location>
        <begin position="285"/>
        <end position="303"/>
    </location>
</feature>
<keyword evidence="3 6" id="KW-0012">Acyltransferase</keyword>
<dbReference type="PANTHER" id="PTHR10434:SF11">
    <property type="entry name" value="1-ACYL-SN-GLYCEROL-3-PHOSPHATE ACYLTRANSFERASE"/>
    <property type="match status" value="1"/>
</dbReference>
<evidence type="ECO:0000256" key="2">
    <source>
        <dbReference type="ARBA" id="ARBA00022679"/>
    </source>
</evidence>
<proteinExistence type="predicted"/>
<accession>A0A1H6BN88</accession>
<dbReference type="GO" id="GO:0006654">
    <property type="term" value="P:phosphatidic acid biosynthetic process"/>
    <property type="evidence" value="ECO:0007669"/>
    <property type="project" value="TreeGrafter"/>
</dbReference>
<dbReference type="EMBL" id="FNUT01000011">
    <property type="protein sequence ID" value="SEG62144.1"/>
    <property type="molecule type" value="Genomic_DNA"/>
</dbReference>
<evidence type="ECO:0000313" key="7">
    <source>
        <dbReference type="Proteomes" id="UP000236731"/>
    </source>
</evidence>
<reference evidence="7" key="1">
    <citation type="submission" date="2016-10" db="EMBL/GenBank/DDBJ databases">
        <authorList>
            <person name="Varghese N."/>
            <person name="Submissions S."/>
        </authorList>
    </citation>
    <scope>NUCLEOTIDE SEQUENCE [LARGE SCALE GENOMIC DNA]</scope>
    <source>
        <strain evidence="7">DSM 22361</strain>
    </source>
</reference>
<organism evidence="6 7">
    <name type="scientific">Sphingobacterium lactis</name>
    <dbReference type="NCBI Taxonomy" id="797291"/>
    <lineage>
        <taxon>Bacteria</taxon>
        <taxon>Pseudomonadati</taxon>
        <taxon>Bacteroidota</taxon>
        <taxon>Sphingobacteriia</taxon>
        <taxon>Sphingobacteriales</taxon>
        <taxon>Sphingobacteriaceae</taxon>
        <taxon>Sphingobacterium</taxon>
    </lineage>
</organism>
<comment type="pathway">
    <text evidence="1">Lipid metabolism.</text>
</comment>
<gene>
    <name evidence="6" type="ORF">SAMN05421877_11119</name>
</gene>
<evidence type="ECO:0000259" key="5">
    <source>
        <dbReference type="SMART" id="SM00563"/>
    </source>
</evidence>
<dbReference type="SUPFAM" id="SSF69593">
    <property type="entry name" value="Glycerol-3-phosphate (1)-acyltransferase"/>
    <property type="match status" value="1"/>
</dbReference>
<evidence type="ECO:0000313" key="6">
    <source>
        <dbReference type="EMBL" id="SEG62144.1"/>
    </source>
</evidence>
<keyword evidence="4" id="KW-0472">Membrane</keyword>
<dbReference type="Pfam" id="PF01553">
    <property type="entry name" value="Acyltransferase"/>
    <property type="match status" value="1"/>
</dbReference>
<sequence length="324" mass="37894">MFYPVLKFVVKFGLRWYVSEWRLQNLQQANANVPALIIANHPNSFFDALVIAVHQESEIHFLTRGDIFEKPLANWTLRTFFMLPIYKKSDDEESEIKNAFVYDECVSHLKQGTKILIFPEGVSRNHLGINTFMPQGTNALIQRAVKMDIPIQVQPYLLRYSSFDHIPKAVSLQALEPIDSTDFLQDGQVMSTDVLFKAKRAMENELIQEPLESNPDLRKEKEWMRLPAKLGYYTHNWLYQLVKKKVREKTDGTIFFDSLLFGVLLFGYPLLIFILSLILGNIFGFWWGMLFFVLLPFLSYCWVQYEPIRVMSDEMEDRTNRLNG</sequence>
<keyword evidence="4" id="KW-1133">Transmembrane helix</keyword>
<name>A0A1H6BN88_9SPHI</name>
<protein>
    <submittedName>
        <fullName evidence="6">1-acyl-sn-glycerol-3-phosphate acyltransferase</fullName>
    </submittedName>
</protein>
<dbReference type="AlphaFoldDB" id="A0A1H6BN88"/>
<evidence type="ECO:0000256" key="1">
    <source>
        <dbReference type="ARBA" id="ARBA00005189"/>
    </source>
</evidence>
<dbReference type="GO" id="GO:0003841">
    <property type="term" value="F:1-acylglycerol-3-phosphate O-acyltransferase activity"/>
    <property type="evidence" value="ECO:0007669"/>
    <property type="project" value="TreeGrafter"/>
</dbReference>